<comment type="caution">
    <text evidence="1">The sequence shown here is derived from an EMBL/GenBank/DDBJ whole genome shotgun (WGS) entry which is preliminary data.</text>
</comment>
<organism evidence="1 2">
    <name type="scientific">Geodia barretti</name>
    <name type="common">Barrett's horny sponge</name>
    <dbReference type="NCBI Taxonomy" id="519541"/>
    <lineage>
        <taxon>Eukaryota</taxon>
        <taxon>Metazoa</taxon>
        <taxon>Porifera</taxon>
        <taxon>Demospongiae</taxon>
        <taxon>Heteroscleromorpha</taxon>
        <taxon>Tetractinellida</taxon>
        <taxon>Astrophorina</taxon>
        <taxon>Geodiidae</taxon>
        <taxon>Geodia</taxon>
    </lineage>
</organism>
<keyword evidence="2" id="KW-1185">Reference proteome</keyword>
<dbReference type="AlphaFoldDB" id="A0AA35WAQ5"/>
<feature type="non-terminal residue" evidence="1">
    <location>
        <position position="125"/>
    </location>
</feature>
<gene>
    <name evidence="1" type="ORF">GBAR_LOCUS6814</name>
</gene>
<proteinExistence type="predicted"/>
<accession>A0AA35WAQ5</accession>
<evidence type="ECO:0000313" key="1">
    <source>
        <dbReference type="EMBL" id="CAI8010331.1"/>
    </source>
</evidence>
<reference evidence="1" key="1">
    <citation type="submission" date="2023-03" db="EMBL/GenBank/DDBJ databases">
        <authorList>
            <person name="Steffen K."/>
            <person name="Cardenas P."/>
        </authorList>
    </citation>
    <scope>NUCLEOTIDE SEQUENCE</scope>
</reference>
<dbReference type="Proteomes" id="UP001174909">
    <property type="component" value="Unassembled WGS sequence"/>
</dbReference>
<evidence type="ECO:0000313" key="2">
    <source>
        <dbReference type="Proteomes" id="UP001174909"/>
    </source>
</evidence>
<dbReference type="EMBL" id="CASHTH010001029">
    <property type="protein sequence ID" value="CAI8010331.1"/>
    <property type="molecule type" value="Genomic_DNA"/>
</dbReference>
<name>A0AA35WAQ5_GEOBA</name>
<sequence>MLKTMDLKSPNRTKISDLSAANLRNNPHPKEAFLSWRLPSHFPPLIEGCTLSEASSAEMVDNLKKKAKPLSTYQQDYVKGINYHQKKQLCMHTRIIGSQVLGNLPQLSCAMDKVKKTKSSSPTVS</sequence>
<protein>
    <submittedName>
        <fullName evidence="1">Uncharacterized protein</fullName>
    </submittedName>
</protein>